<evidence type="ECO:0008006" key="3">
    <source>
        <dbReference type="Google" id="ProtNLM"/>
    </source>
</evidence>
<evidence type="ECO:0000313" key="2">
    <source>
        <dbReference type="Proteomes" id="UP000297635"/>
    </source>
</evidence>
<gene>
    <name evidence="1" type="ORF">EZ315_07275</name>
</gene>
<dbReference type="AlphaFoldDB" id="A0A4Z0V8L4"/>
<dbReference type="Gene3D" id="3.40.50.1110">
    <property type="entry name" value="SGNH hydrolase"/>
    <property type="match status" value="1"/>
</dbReference>
<dbReference type="InterPro" id="IPR036514">
    <property type="entry name" value="SGNH_hydro_sf"/>
</dbReference>
<accession>A0A4Z0V8L4</accession>
<dbReference type="Gene3D" id="2.60.120.1360">
    <property type="match status" value="1"/>
</dbReference>
<organism evidence="1 2">
    <name type="scientific">Duncaniella freteri</name>
    <dbReference type="NCBI Taxonomy" id="2530391"/>
    <lineage>
        <taxon>Bacteria</taxon>
        <taxon>Pseudomonadati</taxon>
        <taxon>Bacteroidota</taxon>
        <taxon>Bacteroidia</taxon>
        <taxon>Bacteroidales</taxon>
        <taxon>Muribaculaceae</taxon>
        <taxon>Duncaniella</taxon>
    </lineage>
</organism>
<reference evidence="1 2" key="1">
    <citation type="submission" date="2019-02" db="EMBL/GenBank/DDBJ databases">
        <title>Isolation and identification of novel species under the genus Muribaculum.</title>
        <authorList>
            <person name="Miyake S."/>
            <person name="Ding Y."/>
            <person name="Low A."/>
            <person name="Soh M."/>
            <person name="Seedorf H."/>
        </authorList>
    </citation>
    <scope>NUCLEOTIDE SEQUENCE [LARGE SCALE GENOMIC DNA]</scope>
    <source>
        <strain evidence="1 2">TLL-A3</strain>
    </source>
</reference>
<proteinExistence type="predicted"/>
<dbReference type="GeneID" id="82149590"/>
<keyword evidence="2" id="KW-1185">Reference proteome</keyword>
<dbReference type="GO" id="GO:0016788">
    <property type="term" value="F:hydrolase activity, acting on ester bonds"/>
    <property type="evidence" value="ECO:0007669"/>
    <property type="project" value="UniProtKB-ARBA"/>
</dbReference>
<dbReference type="EMBL" id="SJSA01000001">
    <property type="protein sequence ID" value="TGG40487.1"/>
    <property type="molecule type" value="Genomic_DNA"/>
</dbReference>
<comment type="caution">
    <text evidence="1">The sequence shown here is derived from an EMBL/GenBank/DDBJ whole genome shotgun (WGS) entry which is preliminary data.</text>
</comment>
<sequence length="464" mass="50807">MKKGNPTFIILLAIIFIVILSALPLSEWSGGKVKDFSLISDIIKKTAEITPVTTSEQEQIDPELLKAMEEDEAHKEHNIPSVTDSVPEIPADTIIIHPAKAPREGELVIIEDYTISQTGLASLKNAIGNGRMARIAVVGDSYIEGDIFTQDLREKLQTAYGGEGVGYVSMHTDFPGFRRSVRQGGKGWKTHMANKKAARKYLDLAEQYATPTGKANSSYEGTKAFPHTGEWSRSRFLFISPENSIISVKSGKGEWSERNITASDSVQCIEIAGTTSRFELKTSSPSLIGLGVWLDGDNGISLDCMSSRGFSGITLSRINPELCRQLGSVIDYNLIILEFGINAMSSSQKNYSVYSDRMVGVINHVRQCYPRADILLMGVGDRGEKRGGVVRSMATAPAMISAQRDAARKAHCLFWDTREAMGGEDAVVEWCNAGLINKDYIHMTHKGGARLADALFNALQHSLK</sequence>
<name>A0A4Z0V8L4_9BACT</name>
<dbReference type="Proteomes" id="UP000297635">
    <property type="component" value="Unassembled WGS sequence"/>
</dbReference>
<dbReference type="SUPFAM" id="SSF52266">
    <property type="entry name" value="SGNH hydrolase"/>
    <property type="match status" value="1"/>
</dbReference>
<evidence type="ECO:0000313" key="1">
    <source>
        <dbReference type="EMBL" id="TGG40487.1"/>
    </source>
</evidence>
<protein>
    <recommendedName>
        <fullName evidence="3">SGNH hydrolase-type esterase domain-containing protein</fullName>
    </recommendedName>
</protein>
<dbReference type="RefSeq" id="WP_135471499.1">
    <property type="nucleotide sequence ID" value="NZ_CASCNC010000008.1"/>
</dbReference>